<dbReference type="Proteomes" id="UP000234323">
    <property type="component" value="Unassembled WGS sequence"/>
</dbReference>
<dbReference type="AlphaFoldDB" id="A0A2I1G8Z0"/>
<keyword evidence="2" id="KW-1185">Reference proteome</keyword>
<protein>
    <submittedName>
        <fullName evidence="1">Uncharacterized protein</fullName>
    </submittedName>
</protein>
<gene>
    <name evidence="1" type="ORF">RhiirA4_456997</name>
</gene>
<comment type="caution">
    <text evidence="1">The sequence shown here is derived from an EMBL/GenBank/DDBJ whole genome shotgun (WGS) entry which is preliminary data.</text>
</comment>
<name>A0A2I1G8Z0_9GLOM</name>
<evidence type="ECO:0000313" key="2">
    <source>
        <dbReference type="Proteomes" id="UP000234323"/>
    </source>
</evidence>
<reference evidence="1 2" key="1">
    <citation type="submission" date="2015-10" db="EMBL/GenBank/DDBJ databases">
        <title>Genome analyses suggest a sexual origin of heterokaryosis in a supposedly ancient asexual fungus.</title>
        <authorList>
            <person name="Ropars J."/>
            <person name="Sedzielewska K."/>
            <person name="Noel J."/>
            <person name="Charron P."/>
            <person name="Farinelli L."/>
            <person name="Marton T."/>
            <person name="Kruger M."/>
            <person name="Pelin A."/>
            <person name="Brachmann A."/>
            <person name="Corradi N."/>
        </authorList>
    </citation>
    <scope>NUCLEOTIDE SEQUENCE [LARGE SCALE GENOMIC DNA]</scope>
    <source>
        <strain evidence="1 2">A4</strain>
    </source>
</reference>
<organism evidence="1 2">
    <name type="scientific">Rhizophagus irregularis</name>
    <dbReference type="NCBI Taxonomy" id="588596"/>
    <lineage>
        <taxon>Eukaryota</taxon>
        <taxon>Fungi</taxon>
        <taxon>Fungi incertae sedis</taxon>
        <taxon>Mucoromycota</taxon>
        <taxon>Glomeromycotina</taxon>
        <taxon>Glomeromycetes</taxon>
        <taxon>Glomerales</taxon>
        <taxon>Glomeraceae</taxon>
        <taxon>Rhizophagus</taxon>
    </lineage>
</organism>
<sequence>MYRKDSGKLLLQLLIIFFKKNQRIKNVDLYNNSRFKAIKEVVNRKIRYLSKNRKGETKGADSLKANKITQILNYRLLDGITSERLLRRVFFINAIYLGLRRGEYVLLNRTNFVKCNDDKAKVPDILNGQDLYNE</sequence>
<dbReference type="EMBL" id="LLXI01000232">
    <property type="protein sequence ID" value="PKY43069.1"/>
    <property type="molecule type" value="Genomic_DNA"/>
</dbReference>
<evidence type="ECO:0000313" key="1">
    <source>
        <dbReference type="EMBL" id="PKY43069.1"/>
    </source>
</evidence>
<accession>A0A2I1G8Z0</accession>
<proteinExistence type="predicted"/>